<comment type="subunit">
    <text evidence="3">Homodimer.</text>
</comment>
<dbReference type="Proteomes" id="UP000242243">
    <property type="component" value="Unassembled WGS sequence"/>
</dbReference>
<dbReference type="FunFam" id="3.40.640.10:FF:000053">
    <property type="entry name" value="Aminotransferase, class I"/>
    <property type="match status" value="1"/>
</dbReference>
<dbReference type="InterPro" id="IPR015421">
    <property type="entry name" value="PyrdxlP-dep_Trfase_major"/>
</dbReference>
<dbReference type="STRING" id="306540.SAMN05421839_1233"/>
<proteinExistence type="inferred from homology"/>
<evidence type="ECO:0000256" key="1">
    <source>
        <dbReference type="ARBA" id="ARBA00001933"/>
    </source>
</evidence>
<evidence type="ECO:0000313" key="11">
    <source>
        <dbReference type="Proteomes" id="UP000321547"/>
    </source>
</evidence>
<keyword evidence="4 8" id="KW-0032">Aminotransferase</keyword>
<dbReference type="EMBL" id="FOXC01000023">
    <property type="protein sequence ID" value="SFP47368.1"/>
    <property type="molecule type" value="Genomic_DNA"/>
</dbReference>
<dbReference type="Gene3D" id="3.40.640.10">
    <property type="entry name" value="Type I PLP-dependent aspartate aminotransferase-like (Major domain)"/>
    <property type="match status" value="1"/>
</dbReference>
<comment type="similarity">
    <text evidence="2">Belongs to the class-I pyridoxal-phosphate-dependent aminotransferase family.</text>
</comment>
<evidence type="ECO:0000256" key="6">
    <source>
        <dbReference type="ARBA" id="ARBA00022898"/>
    </source>
</evidence>
<dbReference type="GO" id="GO:0008483">
    <property type="term" value="F:transaminase activity"/>
    <property type="evidence" value="ECO:0007669"/>
    <property type="project" value="UniProtKB-KW"/>
</dbReference>
<reference evidence="8 11" key="2">
    <citation type="submission" date="2019-07" db="EMBL/GenBank/DDBJ databases">
        <title>Whole genome shotgun sequence of Halolactibacillus halophilus NBRC 100868.</title>
        <authorList>
            <person name="Hosoyama A."/>
            <person name="Uohara A."/>
            <person name="Ohji S."/>
            <person name="Ichikawa N."/>
        </authorList>
    </citation>
    <scope>NUCLEOTIDE SEQUENCE [LARGE SCALE GENOMIC DNA]</scope>
    <source>
        <strain evidence="8 11">NBRC 100868</strain>
    </source>
</reference>
<dbReference type="AlphaFoldDB" id="A0A1I5QM28"/>
<evidence type="ECO:0000256" key="2">
    <source>
        <dbReference type="ARBA" id="ARBA00007441"/>
    </source>
</evidence>
<dbReference type="Proteomes" id="UP000321547">
    <property type="component" value="Unassembled WGS sequence"/>
</dbReference>
<dbReference type="Pfam" id="PF00155">
    <property type="entry name" value="Aminotran_1_2"/>
    <property type="match status" value="1"/>
</dbReference>
<dbReference type="InterPro" id="IPR015424">
    <property type="entry name" value="PyrdxlP-dep_Trfase"/>
</dbReference>
<evidence type="ECO:0000313" key="9">
    <source>
        <dbReference type="EMBL" id="SFP47368.1"/>
    </source>
</evidence>
<evidence type="ECO:0000313" key="10">
    <source>
        <dbReference type="Proteomes" id="UP000242243"/>
    </source>
</evidence>
<dbReference type="PANTHER" id="PTHR42790:SF19">
    <property type="entry name" value="KYNURENINE_ALPHA-AMINOADIPATE AMINOTRANSFERASE, MITOCHONDRIAL"/>
    <property type="match status" value="1"/>
</dbReference>
<dbReference type="GO" id="GO:0030170">
    <property type="term" value="F:pyridoxal phosphate binding"/>
    <property type="evidence" value="ECO:0007669"/>
    <property type="project" value="InterPro"/>
</dbReference>
<evidence type="ECO:0000313" key="8">
    <source>
        <dbReference type="EMBL" id="GEM01851.1"/>
    </source>
</evidence>
<dbReference type="GO" id="GO:1901605">
    <property type="term" value="P:alpha-amino acid metabolic process"/>
    <property type="evidence" value="ECO:0007669"/>
    <property type="project" value="TreeGrafter"/>
</dbReference>
<evidence type="ECO:0000256" key="5">
    <source>
        <dbReference type="ARBA" id="ARBA00022679"/>
    </source>
</evidence>
<gene>
    <name evidence="8" type="ORF">HHA03_13830</name>
    <name evidence="9" type="ORF">SAMN05421839_1233</name>
</gene>
<dbReference type="InterPro" id="IPR050859">
    <property type="entry name" value="Class-I_PLP-dep_aminotransf"/>
</dbReference>
<dbReference type="RefSeq" id="WP_089832439.1">
    <property type="nucleotide sequence ID" value="NZ_BJWI01000018.1"/>
</dbReference>
<keyword evidence="6" id="KW-0663">Pyridoxal phosphate</keyword>
<organism evidence="9 10">
    <name type="scientific">Halolactibacillus halophilus</name>
    <dbReference type="NCBI Taxonomy" id="306540"/>
    <lineage>
        <taxon>Bacteria</taxon>
        <taxon>Bacillati</taxon>
        <taxon>Bacillota</taxon>
        <taxon>Bacilli</taxon>
        <taxon>Bacillales</taxon>
        <taxon>Bacillaceae</taxon>
        <taxon>Halolactibacillus</taxon>
    </lineage>
</organism>
<keyword evidence="5" id="KW-0808">Transferase</keyword>
<dbReference type="InterPro" id="IPR015422">
    <property type="entry name" value="PyrdxlP-dep_Trfase_small"/>
</dbReference>
<evidence type="ECO:0000256" key="3">
    <source>
        <dbReference type="ARBA" id="ARBA00011738"/>
    </source>
</evidence>
<dbReference type="OrthoDB" id="9802328at2"/>
<sequence>MKYGFADRVRYFDSSAVRDILKVVNKGNVISFAGGLPDEELFPVEAVDAAFHKAITSGNKALQYAETEGLLELRRQLAERMLEKGIKKDPDDILITSGSQQAIDLFSRIMFNPGDIILTENPTYLAALQVFSSYETTVIPVDSDEDGMIESDLEEKIKTHKPKCIYVVPTFSNPEGKVWSQARREMLLELAEKYHVVIMEDDPYGDIQFDPASMPDSLASMDKGNEYVVYTSTISKTVVPAMRLGWITGPHQIIRLIAQAKQAADLHTNSISQHALVHLLNDFDLDAHIETIRSTYKGRMEVMKRCLDEANIEGLTYLEPKGGMFFWVTLPVHMDPESLLTKAVENGVAFVPGQPFYVGNKKRSTMRLNFTNSSPELIEEGMKRLTKVLTAVHA</sequence>
<feature type="domain" description="Aminotransferase class I/classII large" evidence="7">
    <location>
        <begin position="39"/>
        <end position="385"/>
    </location>
</feature>
<comment type="cofactor">
    <cofactor evidence="1">
        <name>pyridoxal 5'-phosphate</name>
        <dbReference type="ChEBI" id="CHEBI:597326"/>
    </cofactor>
</comment>
<evidence type="ECO:0000256" key="4">
    <source>
        <dbReference type="ARBA" id="ARBA00022576"/>
    </source>
</evidence>
<dbReference type="CDD" id="cd00609">
    <property type="entry name" value="AAT_like"/>
    <property type="match status" value="1"/>
</dbReference>
<accession>A0A1I5QM28</accession>
<reference evidence="9 10" key="1">
    <citation type="submission" date="2016-10" db="EMBL/GenBank/DDBJ databases">
        <authorList>
            <person name="de Groot N.N."/>
        </authorList>
    </citation>
    <scope>NUCLEOTIDE SEQUENCE [LARGE SCALE GENOMIC DNA]</scope>
    <source>
        <strain evidence="9 10">DSM 17073</strain>
    </source>
</reference>
<dbReference type="Gene3D" id="3.90.1150.10">
    <property type="entry name" value="Aspartate Aminotransferase, domain 1"/>
    <property type="match status" value="1"/>
</dbReference>
<dbReference type="PANTHER" id="PTHR42790">
    <property type="entry name" value="AMINOTRANSFERASE"/>
    <property type="match status" value="1"/>
</dbReference>
<protein>
    <submittedName>
        <fullName evidence="9">2-aminoadipate transaminase</fullName>
    </submittedName>
    <submittedName>
        <fullName evidence="8">Aminotransferase</fullName>
    </submittedName>
</protein>
<dbReference type="EMBL" id="BJWI01000018">
    <property type="protein sequence ID" value="GEM01851.1"/>
    <property type="molecule type" value="Genomic_DNA"/>
</dbReference>
<keyword evidence="11" id="KW-1185">Reference proteome</keyword>
<evidence type="ECO:0000259" key="7">
    <source>
        <dbReference type="Pfam" id="PF00155"/>
    </source>
</evidence>
<dbReference type="SUPFAM" id="SSF53383">
    <property type="entry name" value="PLP-dependent transferases"/>
    <property type="match status" value="1"/>
</dbReference>
<name>A0A1I5QM28_9BACI</name>
<dbReference type="InterPro" id="IPR004839">
    <property type="entry name" value="Aminotransferase_I/II_large"/>
</dbReference>